<protein>
    <submittedName>
        <fullName evidence="5">Aminotransferase class I/II-fold pyridoxal phosphate-dependent enzyme</fullName>
    </submittedName>
</protein>
<dbReference type="Gene3D" id="3.90.1150.10">
    <property type="entry name" value="Aspartate Aminotransferase, domain 1"/>
    <property type="match status" value="1"/>
</dbReference>
<dbReference type="InterPro" id="IPR050087">
    <property type="entry name" value="AON_synthase_class-II"/>
</dbReference>
<evidence type="ECO:0000313" key="5">
    <source>
        <dbReference type="EMBL" id="RFC65474.1"/>
    </source>
</evidence>
<dbReference type="SUPFAM" id="SSF53383">
    <property type="entry name" value="PLP-dependent transferases"/>
    <property type="match status" value="1"/>
</dbReference>
<feature type="non-terminal residue" evidence="5">
    <location>
        <position position="135"/>
    </location>
</feature>
<evidence type="ECO:0000256" key="3">
    <source>
        <dbReference type="ARBA" id="ARBA00022679"/>
    </source>
</evidence>
<dbReference type="EMBL" id="QURL01000002">
    <property type="protein sequence ID" value="RFC65474.1"/>
    <property type="molecule type" value="Genomic_DNA"/>
</dbReference>
<keyword evidence="4" id="KW-0012">Acyltransferase</keyword>
<comment type="similarity">
    <text evidence="2">Belongs to the class-II pyridoxal-phosphate-dependent aminotransferase family.</text>
</comment>
<organism evidence="5 6">
    <name type="scientific">Fulvimarina endophytica</name>
    <dbReference type="NCBI Taxonomy" id="2293836"/>
    <lineage>
        <taxon>Bacteria</taxon>
        <taxon>Pseudomonadati</taxon>
        <taxon>Pseudomonadota</taxon>
        <taxon>Alphaproteobacteria</taxon>
        <taxon>Hyphomicrobiales</taxon>
        <taxon>Aurantimonadaceae</taxon>
        <taxon>Fulvimarina</taxon>
    </lineage>
</organism>
<dbReference type="GO" id="GO:0008483">
    <property type="term" value="F:transaminase activity"/>
    <property type="evidence" value="ECO:0007669"/>
    <property type="project" value="UniProtKB-KW"/>
</dbReference>
<dbReference type="PANTHER" id="PTHR13693:SF102">
    <property type="entry name" value="2-AMINO-3-KETOBUTYRATE COENZYME A LIGASE, MITOCHONDRIAL"/>
    <property type="match status" value="1"/>
</dbReference>
<keyword evidence="3 5" id="KW-0808">Transferase</keyword>
<evidence type="ECO:0000256" key="1">
    <source>
        <dbReference type="ARBA" id="ARBA00001933"/>
    </source>
</evidence>
<evidence type="ECO:0000313" key="6">
    <source>
        <dbReference type="Proteomes" id="UP000264310"/>
    </source>
</evidence>
<comment type="caution">
    <text evidence="5">The sequence shown here is derived from an EMBL/GenBank/DDBJ whole genome shotgun (WGS) entry which is preliminary data.</text>
</comment>
<evidence type="ECO:0000256" key="4">
    <source>
        <dbReference type="ARBA" id="ARBA00023315"/>
    </source>
</evidence>
<gene>
    <name evidence="5" type="ORF">DYI37_03435</name>
</gene>
<dbReference type="AlphaFoldDB" id="A0A371X8T3"/>
<proteinExistence type="inferred from homology"/>
<keyword evidence="6" id="KW-1185">Reference proteome</keyword>
<keyword evidence="5" id="KW-0032">Aminotransferase</keyword>
<comment type="cofactor">
    <cofactor evidence="1">
        <name>pyridoxal 5'-phosphate</name>
        <dbReference type="ChEBI" id="CHEBI:597326"/>
    </cofactor>
</comment>
<dbReference type="PANTHER" id="PTHR13693">
    <property type="entry name" value="CLASS II AMINOTRANSFERASE/8-AMINO-7-OXONONANOATE SYNTHASE"/>
    <property type="match status" value="1"/>
</dbReference>
<dbReference type="Proteomes" id="UP000264310">
    <property type="component" value="Unassembled WGS sequence"/>
</dbReference>
<evidence type="ECO:0000256" key="2">
    <source>
        <dbReference type="ARBA" id="ARBA00008392"/>
    </source>
</evidence>
<sequence length="135" mass="14937">MHATKTEAATLSRKPATSRTNCPLGYERVELPPEVDYARHFAHAIEALHAEKRYRVFADLERIAGRFPQAIWRNEGEAREITVWCSNDYLGMGQNAAVTEAMTRTVTAMGSGAGGTRNISGTNHPLVELEHELAD</sequence>
<name>A0A371X8T3_9HYPH</name>
<dbReference type="InterPro" id="IPR015422">
    <property type="entry name" value="PyrdxlP-dep_Trfase_small"/>
</dbReference>
<reference evidence="5 6" key="1">
    <citation type="submission" date="2018-08" db="EMBL/GenBank/DDBJ databases">
        <title>Fulvimarina sp. 85, whole genome shotgun sequence.</title>
        <authorList>
            <person name="Tuo L."/>
        </authorList>
    </citation>
    <scope>NUCLEOTIDE SEQUENCE [LARGE SCALE GENOMIC DNA]</scope>
    <source>
        <strain evidence="5 6">85</strain>
    </source>
</reference>
<dbReference type="InterPro" id="IPR015424">
    <property type="entry name" value="PyrdxlP-dep_Trfase"/>
</dbReference>
<accession>A0A371X8T3</accession>
<dbReference type="GO" id="GO:0016746">
    <property type="term" value="F:acyltransferase activity"/>
    <property type="evidence" value="ECO:0007669"/>
    <property type="project" value="UniProtKB-KW"/>
</dbReference>